<keyword evidence="2 6" id="KW-0812">Transmembrane</keyword>
<dbReference type="PANTHER" id="PTHR23507:SF40">
    <property type="entry name" value="TETRACYCLINE-EFFLUX TRANSPORTER"/>
    <property type="match status" value="1"/>
</dbReference>
<reference evidence="9" key="2">
    <citation type="submission" date="2010-05" db="EMBL/GenBank/DDBJ databases">
        <title>The genome sequence of Magnaporthe poae strain ATCC 64411.</title>
        <authorList>
            <person name="Ma L.-J."/>
            <person name="Dead R."/>
            <person name="Young S."/>
            <person name="Zeng Q."/>
            <person name="Koehrsen M."/>
            <person name="Alvarado L."/>
            <person name="Berlin A."/>
            <person name="Chapman S.B."/>
            <person name="Chen Z."/>
            <person name="Freedman E."/>
            <person name="Gellesch M."/>
            <person name="Goldberg J."/>
            <person name="Griggs A."/>
            <person name="Gujja S."/>
            <person name="Heilman E.R."/>
            <person name="Heiman D."/>
            <person name="Hepburn T."/>
            <person name="Howarth C."/>
            <person name="Jen D."/>
            <person name="Larson L."/>
            <person name="Mehta T."/>
            <person name="Neiman D."/>
            <person name="Pearson M."/>
            <person name="Roberts A."/>
            <person name="Saif S."/>
            <person name="Shea T."/>
            <person name="Shenoy N."/>
            <person name="Sisk P."/>
            <person name="Stolte C."/>
            <person name="Sykes S."/>
            <person name="Walk T."/>
            <person name="White J."/>
            <person name="Yandava C."/>
            <person name="Haas B."/>
            <person name="Nusbaum C."/>
            <person name="Birren B."/>
        </authorList>
    </citation>
    <scope>NUCLEOTIDE SEQUENCE [LARGE SCALE GENOMIC DNA]</scope>
    <source>
        <strain evidence="9">ATCC 64411 / 73-15</strain>
    </source>
</reference>
<keyword evidence="3 6" id="KW-1133">Transmembrane helix</keyword>
<feature type="transmembrane region" description="Helical" evidence="6">
    <location>
        <begin position="165"/>
        <end position="185"/>
    </location>
</feature>
<dbReference type="EMBL" id="GL876969">
    <property type="protein sequence ID" value="KLU86242.1"/>
    <property type="molecule type" value="Genomic_DNA"/>
</dbReference>
<evidence type="ECO:0000256" key="4">
    <source>
        <dbReference type="ARBA" id="ARBA00023136"/>
    </source>
</evidence>
<feature type="compositionally biased region" description="Polar residues" evidence="5">
    <location>
        <begin position="35"/>
        <end position="46"/>
    </location>
</feature>
<dbReference type="OMA" id="NPQCQIP"/>
<evidence type="ECO:0000256" key="6">
    <source>
        <dbReference type="SAM" id="Phobius"/>
    </source>
</evidence>
<organism evidence="8 9">
    <name type="scientific">Magnaporthiopsis poae (strain ATCC 64411 / 73-15)</name>
    <name type="common">Kentucky bluegrass fungus</name>
    <name type="synonym">Magnaporthe poae</name>
    <dbReference type="NCBI Taxonomy" id="644358"/>
    <lineage>
        <taxon>Eukaryota</taxon>
        <taxon>Fungi</taxon>
        <taxon>Dikarya</taxon>
        <taxon>Ascomycota</taxon>
        <taxon>Pezizomycotina</taxon>
        <taxon>Sordariomycetes</taxon>
        <taxon>Sordariomycetidae</taxon>
        <taxon>Magnaporthales</taxon>
        <taxon>Magnaporthaceae</taxon>
        <taxon>Magnaporthiopsis</taxon>
    </lineage>
</organism>
<dbReference type="EnsemblFungi" id="MAPG_05259T0">
    <property type="protein sequence ID" value="MAPG_05259T0"/>
    <property type="gene ID" value="MAPG_05259"/>
</dbReference>
<reference evidence="7" key="3">
    <citation type="submission" date="2011-03" db="EMBL/GenBank/DDBJ databases">
        <title>Annotation of Magnaporthe poae ATCC 64411.</title>
        <authorList>
            <person name="Ma L.-J."/>
            <person name="Dead R."/>
            <person name="Young S.K."/>
            <person name="Zeng Q."/>
            <person name="Gargeya S."/>
            <person name="Fitzgerald M."/>
            <person name="Haas B."/>
            <person name="Abouelleil A."/>
            <person name="Alvarado L."/>
            <person name="Arachchi H.M."/>
            <person name="Berlin A."/>
            <person name="Brown A."/>
            <person name="Chapman S.B."/>
            <person name="Chen Z."/>
            <person name="Dunbar C."/>
            <person name="Freedman E."/>
            <person name="Gearin G."/>
            <person name="Gellesch M."/>
            <person name="Goldberg J."/>
            <person name="Griggs A."/>
            <person name="Gujja S."/>
            <person name="Heiman D."/>
            <person name="Howarth C."/>
            <person name="Larson L."/>
            <person name="Lui A."/>
            <person name="MacDonald P.J.P."/>
            <person name="Mehta T."/>
            <person name="Montmayeur A."/>
            <person name="Murphy C."/>
            <person name="Neiman D."/>
            <person name="Pearson M."/>
            <person name="Priest M."/>
            <person name="Roberts A."/>
            <person name="Saif S."/>
            <person name="Shea T."/>
            <person name="Shenoy N."/>
            <person name="Sisk P."/>
            <person name="Stolte C."/>
            <person name="Sykes S."/>
            <person name="Yandava C."/>
            <person name="Wortman J."/>
            <person name="Nusbaum C."/>
            <person name="Birren B."/>
        </authorList>
    </citation>
    <scope>NUCLEOTIDE SEQUENCE</scope>
    <source>
        <strain evidence="7">ATCC 64411</strain>
    </source>
</reference>
<feature type="transmembrane region" description="Helical" evidence="6">
    <location>
        <begin position="191"/>
        <end position="217"/>
    </location>
</feature>
<dbReference type="EnsemblFungi" id="MAPG_05259T1">
    <property type="protein sequence ID" value="MAPG_05259T1"/>
    <property type="gene ID" value="MAPG_05259"/>
</dbReference>
<dbReference type="OrthoDB" id="3026777at2759"/>
<dbReference type="AlphaFoldDB" id="A0A0C4CSE6"/>
<reference evidence="8" key="4">
    <citation type="journal article" date="2015" name="G3 (Bethesda)">
        <title>Genome sequences of three phytopathogenic species of the Magnaporthaceae family of fungi.</title>
        <authorList>
            <person name="Okagaki L.H."/>
            <person name="Nunes C.C."/>
            <person name="Sailsbery J."/>
            <person name="Clay B."/>
            <person name="Brown D."/>
            <person name="John T."/>
            <person name="Oh Y."/>
            <person name="Young N."/>
            <person name="Fitzgerald M."/>
            <person name="Haas B.J."/>
            <person name="Zeng Q."/>
            <person name="Young S."/>
            <person name="Adiconis X."/>
            <person name="Fan L."/>
            <person name="Levin J.Z."/>
            <person name="Mitchell T.K."/>
            <person name="Okubara P.A."/>
            <person name="Farman M.L."/>
            <person name="Kohn L.M."/>
            <person name="Birren B."/>
            <person name="Ma L.-J."/>
            <person name="Dean R.A."/>
        </authorList>
    </citation>
    <scope>NUCLEOTIDE SEQUENCE</scope>
    <source>
        <strain evidence="8">ATCC 64411 / 73-15</strain>
    </source>
</reference>
<dbReference type="Pfam" id="PF07690">
    <property type="entry name" value="MFS_1"/>
    <property type="match status" value="1"/>
</dbReference>
<feature type="transmembrane region" description="Helical" evidence="6">
    <location>
        <begin position="263"/>
        <end position="282"/>
    </location>
</feature>
<feature type="transmembrane region" description="Helical" evidence="6">
    <location>
        <begin position="131"/>
        <end position="153"/>
    </location>
</feature>
<dbReference type="InterPro" id="IPR011701">
    <property type="entry name" value="MFS"/>
</dbReference>
<proteinExistence type="predicted"/>
<dbReference type="eggNOG" id="KOG2816">
    <property type="taxonomic scope" value="Eukaryota"/>
</dbReference>
<dbReference type="GO" id="GO:0022857">
    <property type="term" value="F:transmembrane transporter activity"/>
    <property type="evidence" value="ECO:0007669"/>
    <property type="project" value="InterPro"/>
</dbReference>
<evidence type="ECO:0000256" key="1">
    <source>
        <dbReference type="ARBA" id="ARBA00004141"/>
    </source>
</evidence>
<keyword evidence="4 6" id="KW-0472">Membrane</keyword>
<feature type="transmembrane region" description="Helical" evidence="6">
    <location>
        <begin position="504"/>
        <end position="523"/>
    </location>
</feature>
<dbReference type="SUPFAM" id="SSF103473">
    <property type="entry name" value="MFS general substrate transporter"/>
    <property type="match status" value="1"/>
</dbReference>
<evidence type="ECO:0000256" key="5">
    <source>
        <dbReference type="SAM" id="MobiDB-lite"/>
    </source>
</evidence>
<feature type="transmembrane region" description="Helical" evidence="6">
    <location>
        <begin position="399"/>
        <end position="422"/>
    </location>
</feature>
<feature type="transmembrane region" description="Helical" evidence="6">
    <location>
        <begin position="62"/>
        <end position="81"/>
    </location>
</feature>
<feature type="transmembrane region" description="Helical" evidence="6">
    <location>
        <begin position="360"/>
        <end position="387"/>
    </location>
</feature>
<dbReference type="Gene3D" id="1.20.1250.20">
    <property type="entry name" value="MFS general substrate transporter like domains"/>
    <property type="match status" value="1"/>
</dbReference>
<dbReference type="GO" id="GO:0016020">
    <property type="term" value="C:membrane"/>
    <property type="evidence" value="ECO:0007669"/>
    <property type="project" value="UniProtKB-SubCell"/>
</dbReference>
<protein>
    <recommendedName>
        <fullName evidence="10">Major facilitator superfamily (MFS) profile domain-containing protein</fullName>
    </recommendedName>
</protein>
<dbReference type="EMBL" id="ADBL01001245">
    <property type="status" value="NOT_ANNOTATED_CDS"/>
    <property type="molecule type" value="Genomic_DNA"/>
</dbReference>
<feature type="transmembrane region" description="Helical" evidence="6">
    <location>
        <begin position="474"/>
        <end position="492"/>
    </location>
</feature>
<dbReference type="Pfam" id="PF03209">
    <property type="entry name" value="PUCC"/>
    <property type="match status" value="1"/>
</dbReference>
<gene>
    <name evidence="7" type="ORF">MAPG_05259</name>
</gene>
<keyword evidence="9" id="KW-1185">Reference proteome</keyword>
<dbReference type="InterPro" id="IPR036259">
    <property type="entry name" value="MFS_trans_sf"/>
</dbReference>
<accession>A0A0C4CSE6</accession>
<reference evidence="7" key="1">
    <citation type="submission" date="2010-05" db="EMBL/GenBank/DDBJ databases">
        <title>The Genome Sequence of Magnaporthe poae strain ATCC 64411.</title>
        <authorList>
            <consortium name="The Broad Institute Genome Sequencing Platform"/>
            <consortium name="Broad Institute Genome Sequencing Center for Infectious Disease"/>
            <person name="Ma L.-J."/>
            <person name="Dead R."/>
            <person name="Young S."/>
            <person name="Zeng Q."/>
            <person name="Koehrsen M."/>
            <person name="Alvarado L."/>
            <person name="Berlin A."/>
            <person name="Chapman S.B."/>
            <person name="Chen Z."/>
            <person name="Freedman E."/>
            <person name="Gellesch M."/>
            <person name="Goldberg J."/>
            <person name="Griggs A."/>
            <person name="Gujja S."/>
            <person name="Heilman E.R."/>
            <person name="Heiman D."/>
            <person name="Hepburn T."/>
            <person name="Howarth C."/>
            <person name="Jen D."/>
            <person name="Larson L."/>
            <person name="Mehta T."/>
            <person name="Neiman D."/>
            <person name="Pearson M."/>
            <person name="Roberts A."/>
            <person name="Saif S."/>
            <person name="Shea T."/>
            <person name="Shenoy N."/>
            <person name="Sisk P."/>
            <person name="Stolte C."/>
            <person name="Sykes S."/>
            <person name="Walk T."/>
            <person name="White J."/>
            <person name="Yandava C."/>
            <person name="Haas B."/>
            <person name="Nusbaum C."/>
            <person name="Birren B."/>
        </authorList>
    </citation>
    <scope>NUCLEOTIDE SEQUENCE</scope>
    <source>
        <strain evidence="7">ATCC 64411</strain>
    </source>
</reference>
<feature type="region of interest" description="Disordered" evidence="5">
    <location>
        <begin position="15"/>
        <end position="46"/>
    </location>
</feature>
<reference evidence="8" key="5">
    <citation type="submission" date="2015-06" db="UniProtKB">
        <authorList>
            <consortium name="EnsemblFungi"/>
        </authorList>
    </citation>
    <scope>IDENTIFICATION</scope>
    <source>
        <strain evidence="8">ATCC 64411</strain>
    </source>
</reference>
<evidence type="ECO:0000313" key="8">
    <source>
        <dbReference type="EnsemblFungi" id="MAPG_05259T0"/>
    </source>
</evidence>
<feature type="transmembrane region" description="Helical" evidence="6">
    <location>
        <begin position="229"/>
        <end position="251"/>
    </location>
</feature>
<comment type="subcellular location">
    <subcellularLocation>
        <location evidence="1">Membrane</location>
        <topology evidence="1">Multi-pass membrane protein</topology>
    </subcellularLocation>
</comment>
<evidence type="ECO:0000313" key="9">
    <source>
        <dbReference type="Proteomes" id="UP000011715"/>
    </source>
</evidence>
<evidence type="ECO:0000313" key="7">
    <source>
        <dbReference type="EMBL" id="KLU86242.1"/>
    </source>
</evidence>
<evidence type="ECO:0000256" key="3">
    <source>
        <dbReference type="ARBA" id="ARBA00022989"/>
    </source>
</evidence>
<dbReference type="EMBL" id="GL876969">
    <property type="protein sequence ID" value="KLU86243.1"/>
    <property type="molecule type" value="Genomic_DNA"/>
</dbReference>
<dbReference type="InterPro" id="IPR004896">
    <property type="entry name" value="PucC-rel"/>
</dbReference>
<evidence type="ECO:0000256" key="2">
    <source>
        <dbReference type="ARBA" id="ARBA00022692"/>
    </source>
</evidence>
<dbReference type="VEuPathDB" id="FungiDB:MAPG_05259"/>
<name>A0A0C4CSE6_MAGP6</name>
<sequence length="596" mass="63162">MSADPAATENTALLGAGAGAGHDPRGPLARRHGSSPASRSGTTLASSDVEFANRPKWRRPSVYWLIGPYILFTLAFGGSIVPKINLIIELVCSRYLGERSARDPTLIFAPVIPGGDNPQCKEDPAVQSKVAAFNMLLNLVTGSLTAFTVPKIGSLSDRYGRKLPMVVASCGGIVGETTMILAAKYPETVHYNWLILGAVADGLAGSFTAGSVITNSYTADCTPPSKRAVAIGYLHACLYAGLALGPVLAGYMVEKWTHELVSVFYVTLACHVFFVIFVLLIVPESVSRKRQLLAREKYAEVAAVARPYAHATASSPDSGPFGTFLARLSAAAFSHTSPLEPLRALWPKGPGSSARLRRNIVSLAAIDTILLGMAIGAGQIIIMYSGFMFGWTNLETSEFVSLTSVVRVIVLLGVLPLINYLFRTRRRSAAAAVSGDVSEKNAGADEVDLWVLRAAIASDVLAVAGYLFTRSPAIFVASGVVAAMGGLGAATTQSTLTKHVPPESVGALLGAIGLLQAIARILAPLAIGGLYAATVAYFPQSPFALMLGLFIGVLALSFCVKPHVYMEDEAEDTHPAPEREWRRYDLLSEDDVIPVA</sequence>
<dbReference type="PANTHER" id="PTHR23507">
    <property type="entry name" value="ZGC:174356"/>
    <property type="match status" value="1"/>
</dbReference>
<feature type="transmembrane region" description="Helical" evidence="6">
    <location>
        <begin position="543"/>
        <end position="560"/>
    </location>
</feature>
<evidence type="ECO:0008006" key="10">
    <source>
        <dbReference type="Google" id="ProtNLM"/>
    </source>
</evidence>
<feature type="transmembrane region" description="Helical" evidence="6">
    <location>
        <begin position="450"/>
        <end position="468"/>
    </location>
</feature>
<dbReference type="Proteomes" id="UP000011715">
    <property type="component" value="Unassembled WGS sequence"/>
</dbReference>